<dbReference type="EMBL" id="QANS01000001">
    <property type="protein sequence ID" value="PTU32848.1"/>
    <property type="molecule type" value="Genomic_DNA"/>
</dbReference>
<evidence type="ECO:0000313" key="7">
    <source>
        <dbReference type="Proteomes" id="UP000244248"/>
    </source>
</evidence>
<accession>A0A2T5MJV8</accession>
<dbReference type="InterPro" id="IPR001647">
    <property type="entry name" value="HTH_TetR"/>
</dbReference>
<proteinExistence type="predicted"/>
<comment type="caution">
    <text evidence="6">The sequence shown here is derived from an EMBL/GenBank/DDBJ whole genome shotgun (WGS) entry which is preliminary data.</text>
</comment>
<dbReference type="PROSITE" id="PS50977">
    <property type="entry name" value="HTH_TETR_2"/>
    <property type="match status" value="1"/>
</dbReference>
<dbReference type="RefSeq" id="WP_107938556.1">
    <property type="nucleotide sequence ID" value="NZ_QANS01000001.1"/>
</dbReference>
<dbReference type="InterPro" id="IPR009057">
    <property type="entry name" value="Homeodomain-like_sf"/>
</dbReference>
<dbReference type="OrthoDB" id="5816932at2"/>
<evidence type="ECO:0000256" key="4">
    <source>
        <dbReference type="PROSITE-ProRule" id="PRU00335"/>
    </source>
</evidence>
<protein>
    <submittedName>
        <fullName evidence="6">TetR family transcriptional regulator</fullName>
    </submittedName>
</protein>
<gene>
    <name evidence="6" type="ORF">CJD38_01675</name>
</gene>
<reference evidence="6 7" key="1">
    <citation type="submission" date="2018-04" db="EMBL/GenBank/DDBJ databases">
        <title>Novel species isolated from glacier.</title>
        <authorList>
            <person name="Liu Q."/>
            <person name="Xin Y.-H."/>
        </authorList>
    </citation>
    <scope>NUCLEOTIDE SEQUENCE [LARGE SCALE GENOMIC DNA]</scope>
    <source>
        <strain evidence="6 7">GT1R17</strain>
    </source>
</reference>
<keyword evidence="2 4" id="KW-0238">DNA-binding</keyword>
<dbReference type="GO" id="GO:0003700">
    <property type="term" value="F:DNA-binding transcription factor activity"/>
    <property type="evidence" value="ECO:0007669"/>
    <property type="project" value="TreeGrafter"/>
</dbReference>
<dbReference type="GO" id="GO:0000976">
    <property type="term" value="F:transcription cis-regulatory region binding"/>
    <property type="evidence" value="ECO:0007669"/>
    <property type="project" value="TreeGrafter"/>
</dbReference>
<dbReference type="InterPro" id="IPR050109">
    <property type="entry name" value="HTH-type_TetR-like_transc_reg"/>
</dbReference>
<dbReference type="SUPFAM" id="SSF46689">
    <property type="entry name" value="Homeodomain-like"/>
    <property type="match status" value="1"/>
</dbReference>
<keyword evidence="3" id="KW-0804">Transcription</keyword>
<dbReference type="AlphaFoldDB" id="A0A2T5MJV8"/>
<evidence type="ECO:0000256" key="3">
    <source>
        <dbReference type="ARBA" id="ARBA00023163"/>
    </source>
</evidence>
<sequence length="201" mass="22523">MRKDSNMPANRKHQPVEAKRAKLVTVARDLFLLDGYDATPMNRIAAGADVTPNTIYWYFTDKEQLLLAVLDDFLETAVAAHALIAKAPLAEQFQQLALYLRRSRNLVSMVHALIDRSEAISRWHNNFHATFEGIYAEAMPRTFTPGDRAAEMKILSFAIEGMVSHDLSKKEIISICQGLASRWSAAPKVASKTRPSVPKKK</sequence>
<keyword evidence="1" id="KW-0805">Transcription regulation</keyword>
<dbReference type="PANTHER" id="PTHR30055:SF234">
    <property type="entry name" value="HTH-TYPE TRANSCRIPTIONAL REGULATOR BETI"/>
    <property type="match status" value="1"/>
</dbReference>
<feature type="domain" description="HTH tetR-type" evidence="5">
    <location>
        <begin position="17"/>
        <end position="77"/>
    </location>
</feature>
<evidence type="ECO:0000256" key="1">
    <source>
        <dbReference type="ARBA" id="ARBA00023015"/>
    </source>
</evidence>
<evidence type="ECO:0000259" key="5">
    <source>
        <dbReference type="PROSITE" id="PS50977"/>
    </source>
</evidence>
<organism evidence="6 7">
    <name type="scientific">Stenotrophobium rhamnosiphilum</name>
    <dbReference type="NCBI Taxonomy" id="2029166"/>
    <lineage>
        <taxon>Bacteria</taxon>
        <taxon>Pseudomonadati</taxon>
        <taxon>Pseudomonadota</taxon>
        <taxon>Gammaproteobacteria</taxon>
        <taxon>Nevskiales</taxon>
        <taxon>Nevskiaceae</taxon>
        <taxon>Stenotrophobium</taxon>
    </lineage>
</organism>
<dbReference type="Pfam" id="PF00440">
    <property type="entry name" value="TetR_N"/>
    <property type="match status" value="1"/>
</dbReference>
<evidence type="ECO:0000256" key="2">
    <source>
        <dbReference type="ARBA" id="ARBA00023125"/>
    </source>
</evidence>
<dbReference type="PRINTS" id="PR00455">
    <property type="entry name" value="HTHTETR"/>
</dbReference>
<keyword evidence="7" id="KW-1185">Reference proteome</keyword>
<dbReference type="Gene3D" id="1.10.357.10">
    <property type="entry name" value="Tetracycline Repressor, domain 2"/>
    <property type="match status" value="1"/>
</dbReference>
<evidence type="ECO:0000313" key="6">
    <source>
        <dbReference type="EMBL" id="PTU32848.1"/>
    </source>
</evidence>
<dbReference type="PANTHER" id="PTHR30055">
    <property type="entry name" value="HTH-TYPE TRANSCRIPTIONAL REGULATOR RUTR"/>
    <property type="match status" value="1"/>
</dbReference>
<feature type="DNA-binding region" description="H-T-H motif" evidence="4">
    <location>
        <begin position="40"/>
        <end position="59"/>
    </location>
</feature>
<name>A0A2T5MJV8_9GAMM</name>
<dbReference type="Proteomes" id="UP000244248">
    <property type="component" value="Unassembled WGS sequence"/>
</dbReference>